<accession>A0A417XTT9</accession>
<dbReference type="OrthoDB" id="8957634at2"/>
<dbReference type="Proteomes" id="UP000283644">
    <property type="component" value="Unassembled WGS sequence"/>
</dbReference>
<dbReference type="InterPro" id="IPR000073">
    <property type="entry name" value="AB_hydrolase_1"/>
</dbReference>
<dbReference type="GO" id="GO:0004806">
    <property type="term" value="F:triacylglycerol lipase activity"/>
    <property type="evidence" value="ECO:0007669"/>
    <property type="project" value="TreeGrafter"/>
</dbReference>
<dbReference type="RefSeq" id="WP_118928518.1">
    <property type="nucleotide sequence ID" value="NZ_QXGH01000039.1"/>
</dbReference>
<gene>
    <name evidence="2" type="ORF">D0Z08_27670</name>
</gene>
<sequence length="271" mass="29366">MNPEQLLEVNDVQLCVQTFGDHADPAILLIHGACASMLWWEDELCERLAAGRRFVIRFDNRDTGRSSYCPPGAPNYAHSDLVADALAILDALHVRRAHVVGRSMAGGTALALAVDHPDRVATVTFVTTTTGELPMGQVTFPPEPDWADPGEVLDYLVDSTAAYAGESPHFDADAIRELAERDLARTPSIRSTMTNHFLIDFDTPRKGGFGDIRVPSLVVHGEVDPVFPLDHGEALRAAIPGAGLLVLPKAGHEVPPETWDVFVPALLEHTS</sequence>
<comment type="caution">
    <text evidence="2">The sequence shown here is derived from an EMBL/GenBank/DDBJ whole genome shotgun (WGS) entry which is preliminary data.</text>
</comment>
<feature type="domain" description="AB hydrolase-1" evidence="1">
    <location>
        <begin position="25"/>
        <end position="254"/>
    </location>
</feature>
<proteinExistence type="predicted"/>
<dbReference type="AlphaFoldDB" id="A0A417XTT9"/>
<dbReference type="PANTHER" id="PTHR43433">
    <property type="entry name" value="HYDROLASE, ALPHA/BETA FOLD FAMILY PROTEIN"/>
    <property type="match status" value="1"/>
</dbReference>
<dbReference type="PRINTS" id="PR00111">
    <property type="entry name" value="ABHYDROLASE"/>
</dbReference>
<evidence type="ECO:0000313" key="2">
    <source>
        <dbReference type="EMBL" id="RHW23872.1"/>
    </source>
</evidence>
<dbReference type="InterPro" id="IPR029058">
    <property type="entry name" value="AB_hydrolase_fold"/>
</dbReference>
<organism evidence="2 3">
    <name type="scientific">Nocardioides immobilis</name>
    <dbReference type="NCBI Taxonomy" id="2049295"/>
    <lineage>
        <taxon>Bacteria</taxon>
        <taxon>Bacillati</taxon>
        <taxon>Actinomycetota</taxon>
        <taxon>Actinomycetes</taxon>
        <taxon>Propionibacteriales</taxon>
        <taxon>Nocardioidaceae</taxon>
        <taxon>Nocardioides</taxon>
    </lineage>
</organism>
<dbReference type="Gene3D" id="3.40.50.1820">
    <property type="entry name" value="alpha/beta hydrolase"/>
    <property type="match status" value="1"/>
</dbReference>
<evidence type="ECO:0000259" key="1">
    <source>
        <dbReference type="Pfam" id="PF00561"/>
    </source>
</evidence>
<keyword evidence="2" id="KW-0378">Hydrolase</keyword>
<dbReference type="EMBL" id="QXGH01000039">
    <property type="protein sequence ID" value="RHW23872.1"/>
    <property type="molecule type" value="Genomic_DNA"/>
</dbReference>
<dbReference type="PANTHER" id="PTHR43433:SF5">
    <property type="entry name" value="AB HYDROLASE-1 DOMAIN-CONTAINING PROTEIN"/>
    <property type="match status" value="1"/>
</dbReference>
<dbReference type="SUPFAM" id="SSF53474">
    <property type="entry name" value="alpha/beta-Hydrolases"/>
    <property type="match status" value="1"/>
</dbReference>
<dbReference type="Pfam" id="PF00561">
    <property type="entry name" value="Abhydrolase_1"/>
    <property type="match status" value="1"/>
</dbReference>
<reference evidence="2 3" key="1">
    <citation type="submission" date="2018-09" db="EMBL/GenBank/DDBJ databases">
        <title>Genome sequencing of Nocardioides immobilis CCTCC AB 2017083 for comparison to Nocardioides silvaticus.</title>
        <authorList>
            <person name="Li C."/>
            <person name="Wang G."/>
        </authorList>
    </citation>
    <scope>NUCLEOTIDE SEQUENCE [LARGE SCALE GENOMIC DNA]</scope>
    <source>
        <strain evidence="2 3">CCTCC AB 2017083</strain>
    </source>
</reference>
<evidence type="ECO:0000313" key="3">
    <source>
        <dbReference type="Proteomes" id="UP000283644"/>
    </source>
</evidence>
<name>A0A417XTT9_9ACTN</name>
<dbReference type="InterPro" id="IPR050471">
    <property type="entry name" value="AB_hydrolase"/>
</dbReference>
<protein>
    <submittedName>
        <fullName evidence="2">Alpha/beta hydrolase</fullName>
    </submittedName>
</protein>
<dbReference type="GO" id="GO:0046503">
    <property type="term" value="P:glycerolipid catabolic process"/>
    <property type="evidence" value="ECO:0007669"/>
    <property type="project" value="TreeGrafter"/>
</dbReference>
<keyword evidence="3" id="KW-1185">Reference proteome</keyword>